<reference evidence="1 2" key="1">
    <citation type="submission" date="2019-09" db="EMBL/GenBank/DDBJ databases">
        <title>A chromosome-level genome assembly of the Chinese tupelo Nyssa sinensis.</title>
        <authorList>
            <person name="Yang X."/>
            <person name="Kang M."/>
            <person name="Yang Y."/>
            <person name="Xiong H."/>
            <person name="Wang M."/>
            <person name="Zhang Z."/>
            <person name="Wang Z."/>
            <person name="Wu H."/>
            <person name="Ma T."/>
            <person name="Liu J."/>
            <person name="Xi Z."/>
        </authorList>
    </citation>
    <scope>NUCLEOTIDE SEQUENCE [LARGE SCALE GENOMIC DNA]</scope>
    <source>
        <strain evidence="1">J267</strain>
        <tissue evidence="1">Leaf</tissue>
    </source>
</reference>
<keyword evidence="2" id="KW-1185">Reference proteome</keyword>
<evidence type="ECO:0000313" key="2">
    <source>
        <dbReference type="Proteomes" id="UP000325577"/>
    </source>
</evidence>
<name>A0A5J5AKQ4_9ASTE</name>
<dbReference type="Proteomes" id="UP000325577">
    <property type="component" value="Linkage Group LG2"/>
</dbReference>
<organism evidence="1 2">
    <name type="scientific">Nyssa sinensis</name>
    <dbReference type="NCBI Taxonomy" id="561372"/>
    <lineage>
        <taxon>Eukaryota</taxon>
        <taxon>Viridiplantae</taxon>
        <taxon>Streptophyta</taxon>
        <taxon>Embryophyta</taxon>
        <taxon>Tracheophyta</taxon>
        <taxon>Spermatophyta</taxon>
        <taxon>Magnoliopsida</taxon>
        <taxon>eudicotyledons</taxon>
        <taxon>Gunneridae</taxon>
        <taxon>Pentapetalae</taxon>
        <taxon>asterids</taxon>
        <taxon>Cornales</taxon>
        <taxon>Nyssaceae</taxon>
        <taxon>Nyssa</taxon>
    </lineage>
</organism>
<protein>
    <submittedName>
        <fullName evidence="1">Uncharacterized protein</fullName>
    </submittedName>
</protein>
<proteinExistence type="predicted"/>
<dbReference type="OrthoDB" id="1751887at2759"/>
<evidence type="ECO:0000313" key="1">
    <source>
        <dbReference type="EMBL" id="KAA8530769.1"/>
    </source>
</evidence>
<gene>
    <name evidence="1" type="ORF">F0562_005463</name>
</gene>
<dbReference type="EMBL" id="CM018043">
    <property type="protein sequence ID" value="KAA8530769.1"/>
    <property type="molecule type" value="Genomic_DNA"/>
</dbReference>
<dbReference type="AlphaFoldDB" id="A0A5J5AKQ4"/>
<accession>A0A5J5AKQ4</accession>
<sequence>MSLGGDGILGSVGAGGVEAVIQRCPNQGLVVDGGGERKGIVGNVVGMVGIVGIVVGMVGSEAAGNGGSVTFGRVGMIGNVGFGRDGIWVLGRGGNVGFGRVGAVGNVGSGVLGNGGNVALGSSWHGRQWRQRSFR</sequence>